<dbReference type="EMBL" id="JACFYJ010000176">
    <property type="protein sequence ID" value="MEI6003276.1"/>
    <property type="molecule type" value="Genomic_DNA"/>
</dbReference>
<accession>A0ABU8J5W4</accession>
<keyword evidence="2" id="KW-1185">Reference proteome</keyword>
<organism evidence="1 2">
    <name type="scientific">Paraburkholderia bengalensis</name>
    <dbReference type="NCBI Taxonomy" id="2747562"/>
    <lineage>
        <taxon>Bacteria</taxon>
        <taxon>Pseudomonadati</taxon>
        <taxon>Pseudomonadota</taxon>
        <taxon>Betaproteobacteria</taxon>
        <taxon>Burkholderiales</taxon>
        <taxon>Burkholderiaceae</taxon>
        <taxon>Paraburkholderia</taxon>
    </lineage>
</organism>
<comment type="caution">
    <text evidence="1">The sequence shown here is derived from an EMBL/GenBank/DDBJ whole genome shotgun (WGS) entry which is preliminary data.</text>
</comment>
<proteinExistence type="predicted"/>
<protein>
    <submittedName>
        <fullName evidence="1">Uncharacterized protein</fullName>
    </submittedName>
</protein>
<sequence>MGAIYATLPAGCITPAVQGGTYYLCGNTWFKPSYGANGVYYRVVTAP</sequence>
<evidence type="ECO:0000313" key="1">
    <source>
        <dbReference type="EMBL" id="MEI6003276.1"/>
    </source>
</evidence>
<dbReference type="Proteomes" id="UP001386437">
    <property type="component" value="Unassembled WGS sequence"/>
</dbReference>
<reference evidence="1 2" key="1">
    <citation type="journal article" date="2022" name="Arch. Microbiol.">
        <title>Paraburkholderia bengalensis sp. nov. isolated from roots of Oryza sativa, IR64.</title>
        <authorList>
            <person name="Nag P."/>
            <person name="Mondal N."/>
            <person name="Sarkar J."/>
            <person name="Das S."/>
        </authorList>
    </citation>
    <scope>NUCLEOTIDE SEQUENCE [LARGE SCALE GENOMIC DNA]</scope>
    <source>
        <strain evidence="1 2">IR64_4_BI</strain>
    </source>
</reference>
<evidence type="ECO:0000313" key="2">
    <source>
        <dbReference type="Proteomes" id="UP001386437"/>
    </source>
</evidence>
<name>A0ABU8J5W4_9BURK</name>
<gene>
    <name evidence="1" type="ORF">H3V53_41225</name>
</gene>
<dbReference type="RefSeq" id="WP_336602816.1">
    <property type="nucleotide sequence ID" value="NZ_JACFYJ010000176.1"/>
</dbReference>